<reference evidence="2" key="1">
    <citation type="submission" date="2020-01" db="EMBL/GenBank/DDBJ databases">
        <authorList>
            <consortium name="DOE Joint Genome Institute"/>
            <person name="Haridas S."/>
            <person name="Albert R."/>
            <person name="Binder M."/>
            <person name="Bloem J."/>
            <person name="Labutti K."/>
            <person name="Salamov A."/>
            <person name="Andreopoulos B."/>
            <person name="Baker S.E."/>
            <person name="Barry K."/>
            <person name="Bills G."/>
            <person name="Bluhm B.H."/>
            <person name="Cannon C."/>
            <person name="Castanera R."/>
            <person name="Culley D.E."/>
            <person name="Daum C."/>
            <person name="Ezra D."/>
            <person name="Gonzalez J.B."/>
            <person name="Henrissat B."/>
            <person name="Kuo A."/>
            <person name="Liang C."/>
            <person name="Lipzen A."/>
            <person name="Lutzoni F."/>
            <person name="Magnuson J."/>
            <person name="Mondo S."/>
            <person name="Nolan M."/>
            <person name="Ohm R."/>
            <person name="Pangilinan J."/>
            <person name="Park H.-J."/>
            <person name="Ramirez L."/>
            <person name="Alfaro M."/>
            <person name="Sun H."/>
            <person name="Tritt A."/>
            <person name="Yoshinaga Y."/>
            <person name="Zwiers L.-H."/>
            <person name="Turgeon B.G."/>
            <person name="Goodwin S.B."/>
            <person name="Spatafora J.W."/>
            <person name="Crous P.W."/>
            <person name="Grigoriev I.V."/>
        </authorList>
    </citation>
    <scope>NUCLEOTIDE SEQUENCE</scope>
    <source>
        <strain evidence="2">CBS 342.82</strain>
    </source>
</reference>
<proteinExistence type="predicted"/>
<sequence>MNLKHPESFLQCPGDMHSHNIRGLKAAAETPGHPITQPNGHLRLDASRVKLTPPLLPPHLPGISACSFPVLPSGGAATRSPARPIVRRTHMHQSGSIHTYRHTPPRLSRRMIKTSNCSHFGAILINHSVAQLHAGALVRRKYRCRAMLTSGEIRCAQFPSPQIVTCAGAYLVCILRQT</sequence>
<reference evidence="2" key="3">
    <citation type="submission" date="2025-08" db="UniProtKB">
        <authorList>
            <consortium name="RefSeq"/>
        </authorList>
    </citation>
    <scope>IDENTIFICATION</scope>
    <source>
        <strain evidence="2">CBS 342.82</strain>
    </source>
</reference>
<accession>A0A6J3MEN3</accession>
<keyword evidence="1" id="KW-1185">Reference proteome</keyword>
<organism evidence="2">
    <name type="scientific">Dissoconium aciculare CBS 342.82</name>
    <dbReference type="NCBI Taxonomy" id="1314786"/>
    <lineage>
        <taxon>Eukaryota</taxon>
        <taxon>Fungi</taxon>
        <taxon>Dikarya</taxon>
        <taxon>Ascomycota</taxon>
        <taxon>Pezizomycotina</taxon>
        <taxon>Dothideomycetes</taxon>
        <taxon>Dothideomycetidae</taxon>
        <taxon>Mycosphaerellales</taxon>
        <taxon>Dissoconiaceae</taxon>
        <taxon>Dissoconium</taxon>
    </lineage>
</organism>
<evidence type="ECO:0000313" key="1">
    <source>
        <dbReference type="Proteomes" id="UP000504637"/>
    </source>
</evidence>
<dbReference type="RefSeq" id="XP_033463110.1">
    <property type="nucleotide sequence ID" value="XM_033598857.1"/>
</dbReference>
<gene>
    <name evidence="2" type="ORF">K489DRAFT_105714</name>
</gene>
<dbReference type="GeneID" id="54356656"/>
<protein>
    <submittedName>
        <fullName evidence="2">Uncharacterized protein</fullName>
    </submittedName>
</protein>
<dbReference type="Proteomes" id="UP000504637">
    <property type="component" value="Unplaced"/>
</dbReference>
<reference evidence="2" key="2">
    <citation type="submission" date="2020-04" db="EMBL/GenBank/DDBJ databases">
        <authorList>
            <consortium name="NCBI Genome Project"/>
        </authorList>
    </citation>
    <scope>NUCLEOTIDE SEQUENCE</scope>
    <source>
        <strain evidence="2">CBS 342.82</strain>
    </source>
</reference>
<dbReference type="AlphaFoldDB" id="A0A6J3MEN3"/>
<evidence type="ECO:0000313" key="2">
    <source>
        <dbReference type="RefSeq" id="XP_033463110.1"/>
    </source>
</evidence>
<name>A0A6J3MEN3_9PEZI</name>